<gene>
    <name evidence="5" type="ORF">EVOR1521_LOCUS11186</name>
</gene>
<dbReference type="GO" id="GO:0046872">
    <property type="term" value="F:metal ion binding"/>
    <property type="evidence" value="ECO:0007669"/>
    <property type="project" value="UniProtKB-KW"/>
</dbReference>
<evidence type="ECO:0000313" key="6">
    <source>
        <dbReference type="Proteomes" id="UP001178507"/>
    </source>
</evidence>
<feature type="binding site" evidence="3">
    <location>
        <position position="1164"/>
    </location>
    <ligand>
        <name>Zn(2+)</name>
        <dbReference type="ChEBI" id="CHEBI:29105"/>
    </ligand>
</feature>
<name>A0AA36IDM6_9DINO</name>
<dbReference type="InterPro" id="IPR050134">
    <property type="entry name" value="NAD-dep_sirtuin_deacylases"/>
</dbReference>
<keyword evidence="3" id="KW-0862">Zinc</keyword>
<evidence type="ECO:0000256" key="3">
    <source>
        <dbReference type="PROSITE-ProRule" id="PRU00236"/>
    </source>
</evidence>
<dbReference type="InterPro" id="IPR026590">
    <property type="entry name" value="Ssirtuin_cat_dom"/>
</dbReference>
<dbReference type="Gene3D" id="3.40.50.1220">
    <property type="entry name" value="TPP-binding domain"/>
    <property type="match status" value="2"/>
</dbReference>
<dbReference type="PANTHER" id="PTHR11085">
    <property type="entry name" value="NAD-DEPENDENT PROTEIN DEACYLASE SIRTUIN-5, MITOCHONDRIAL-RELATED"/>
    <property type="match status" value="1"/>
</dbReference>
<dbReference type="EMBL" id="CAUJNA010001110">
    <property type="protein sequence ID" value="CAJ1384289.1"/>
    <property type="molecule type" value="Genomic_DNA"/>
</dbReference>
<comment type="caution">
    <text evidence="5">The sequence shown here is derived from an EMBL/GenBank/DDBJ whole genome shotgun (WGS) entry which is preliminary data.</text>
</comment>
<feature type="active site" description="Proton acceptor" evidence="3">
    <location>
        <position position="1156"/>
    </location>
</feature>
<dbReference type="Proteomes" id="UP001178507">
    <property type="component" value="Unassembled WGS sequence"/>
</dbReference>
<dbReference type="GO" id="GO:0017136">
    <property type="term" value="F:histone deacetylase activity, NAD-dependent"/>
    <property type="evidence" value="ECO:0007669"/>
    <property type="project" value="TreeGrafter"/>
</dbReference>
<dbReference type="InterPro" id="IPR026591">
    <property type="entry name" value="Sirtuin_cat_small_dom_sf"/>
</dbReference>
<sequence>MCLQRSRIALSSNCRKIISCRDAIRRTSTAWNARLALKSISWWNAMAVKCDKCLRAFSQERFFKSATPPRCGCGGLIRPDIVLFGETLPEGFQKLSKEDFQTADLVIIMGTSLKVQPFALLPKRFKPGCALLVIDREFPQSLQLHRQVRALRTKFSGTKLRRHVFLAGDCDTSVRWLMEGLHLRIVGLDCAEELPLLEAALARRELWIKSATLVKIGCHVDQSFELMPASKSPKQTLNQDIEVTSASVAEVLEAVPHAAAALPANMEQVMKLSVDCPARGGERAAVMRMMNKLRYRLITGILKTDLANGISDIFFITPDLELSGSAKTEDLLAAEFRLAVFSQLQKVISTVTMKSQNSMSVPPGQSVIEHISSKAKQQGALPQLPIVLRDLQRKLEYQLHGPASSGLLIDGFCKYVGIGLAQRSLQEMLGFKLEEGATPSLVLEIRTCFVSEKVAQSAGQLAEFSHLLHDAIVGTQEFANFVSWLDIPSRTWTIDRVYLNGVLPAGKRYGARAIAEHLLEPPLLFFQSRSKAQIGSFLDSMPDLEKLVVSDIVNWNTYLLMAVVGTSEADTNKKVGDVLGFALDTELNAAGLSKKMLYNGSVLEVFQQTALGKMSSEALAIWNEKLNRAIKMKSAEVVYGAGDEEIFGQRRPRMAVIVQLMEEHAETRAKGRLGIDTAMPNDGFQVESQSQTQLEGMGAFLEGVWGKSHSKVHVPAGTNGPQYFAGLSSAMTCLLHELQVERGLSCRATAAVGKAMATALDRLQRQRSSTDKVLAQLSDLVRQALDLTERGVLERKHKDIFTWHQEFSVGIVLQRGLVNDAIKHTIPTWMGRYATVCATPDTGYHVLMDKLLKSIVQAIGLASEGLDLSPEPDPFGKVERLERCSLVLRFKEHIGRERAMLAAKGESRWAQEVEDRAKRLFGETTDGTKELLQSILEDKLLGHATESRVLVDALTEMHGLYEKEVKSDFTIPAEKAVHWFEILTRWIDFAYDHMQTEIEALGEDLPADNVALPRVDVDLRVRLQDDVGDEDLRLLLSDLRAGKLQRIVVMAGAGISVSANLPDFRSKGGLYDQLRQSTNISLSESIFSQDFLHSDPQVFFEVMQKLRADTTSPTLTHHFIEQLQEKNLLQRCYTQNIDCLERRVGIEGEDLLVECHGTTARARCNECSEVYSKEHYFKNATPPKCRCGGPIRPDIVLFGEALPDRFQKLSKEDFQSADLVIVMGTSLKVQPFASLLKLIKPGCALLLINREFPQSLQLHRQVRALRCRLSGTKLRRQVFLAGDCDTSVRWLMQEVGWTFHQSISV</sequence>
<protein>
    <recommendedName>
        <fullName evidence="4">Deacetylase sirtuin-type domain-containing protein</fullName>
    </recommendedName>
</protein>
<evidence type="ECO:0000259" key="4">
    <source>
        <dbReference type="PROSITE" id="PS50305"/>
    </source>
</evidence>
<dbReference type="PROSITE" id="PS50305">
    <property type="entry name" value="SIRTUIN"/>
    <property type="match status" value="2"/>
</dbReference>
<evidence type="ECO:0000313" key="5">
    <source>
        <dbReference type="EMBL" id="CAJ1384289.1"/>
    </source>
</evidence>
<comment type="caution">
    <text evidence="3">Lacks conserved residue(s) required for the propagation of feature annotation.</text>
</comment>
<dbReference type="SUPFAM" id="SSF52467">
    <property type="entry name" value="DHS-like NAD/FAD-binding domain"/>
    <property type="match status" value="2"/>
</dbReference>
<dbReference type="Pfam" id="PF02146">
    <property type="entry name" value="SIR2"/>
    <property type="match status" value="2"/>
</dbReference>
<evidence type="ECO:0000256" key="1">
    <source>
        <dbReference type="ARBA" id="ARBA00022679"/>
    </source>
</evidence>
<dbReference type="Gene3D" id="3.30.1600.10">
    <property type="entry name" value="SIR2/SIRT2 'Small Domain"/>
    <property type="match status" value="2"/>
</dbReference>
<reference evidence="5" key="1">
    <citation type="submission" date="2023-08" db="EMBL/GenBank/DDBJ databases">
        <authorList>
            <person name="Chen Y."/>
            <person name="Shah S."/>
            <person name="Dougan E. K."/>
            <person name="Thang M."/>
            <person name="Chan C."/>
        </authorList>
    </citation>
    <scope>NUCLEOTIDE SEQUENCE</scope>
</reference>
<feature type="domain" description="Deacetylase sirtuin-type" evidence="4">
    <location>
        <begin position="1022"/>
        <end position="1298"/>
    </location>
</feature>
<keyword evidence="3" id="KW-0479">Metal-binding</keyword>
<feature type="binding site" evidence="3">
    <location>
        <position position="1185"/>
    </location>
    <ligand>
        <name>Zn(2+)</name>
        <dbReference type="ChEBI" id="CHEBI:29105"/>
    </ligand>
</feature>
<keyword evidence="1" id="KW-0808">Transferase</keyword>
<keyword evidence="2" id="KW-0520">NAD</keyword>
<dbReference type="InterPro" id="IPR029035">
    <property type="entry name" value="DHS-like_NAD/FAD-binding_dom"/>
</dbReference>
<dbReference type="GO" id="GO:0070403">
    <property type="term" value="F:NAD+ binding"/>
    <property type="evidence" value="ECO:0007669"/>
    <property type="project" value="InterPro"/>
</dbReference>
<dbReference type="InterPro" id="IPR003000">
    <property type="entry name" value="Sirtuin"/>
</dbReference>
<feature type="binding site" evidence="3">
    <location>
        <position position="1187"/>
    </location>
    <ligand>
        <name>Zn(2+)</name>
        <dbReference type="ChEBI" id="CHEBI:29105"/>
    </ligand>
</feature>
<feature type="binding site" evidence="3">
    <location>
        <position position="1167"/>
    </location>
    <ligand>
        <name>Zn(2+)</name>
        <dbReference type="ChEBI" id="CHEBI:29105"/>
    </ligand>
</feature>
<proteinExistence type="predicted"/>
<keyword evidence="6" id="KW-1185">Reference proteome</keyword>
<organism evidence="5 6">
    <name type="scientific">Effrenium voratum</name>
    <dbReference type="NCBI Taxonomy" id="2562239"/>
    <lineage>
        <taxon>Eukaryota</taxon>
        <taxon>Sar</taxon>
        <taxon>Alveolata</taxon>
        <taxon>Dinophyceae</taxon>
        <taxon>Suessiales</taxon>
        <taxon>Symbiodiniaceae</taxon>
        <taxon>Effrenium</taxon>
    </lineage>
</organism>
<feature type="domain" description="Deacetylase sirtuin-type" evidence="4">
    <location>
        <begin position="1"/>
        <end position="208"/>
    </location>
</feature>
<dbReference type="PANTHER" id="PTHR11085:SF8">
    <property type="entry name" value="NAD-DEPENDENT HISTONE DEACETYLASE HST3"/>
    <property type="match status" value="1"/>
</dbReference>
<evidence type="ECO:0000256" key="2">
    <source>
        <dbReference type="ARBA" id="ARBA00023027"/>
    </source>
</evidence>
<dbReference type="GO" id="GO:0005634">
    <property type="term" value="C:nucleus"/>
    <property type="evidence" value="ECO:0007669"/>
    <property type="project" value="TreeGrafter"/>
</dbReference>
<accession>A0AA36IDM6</accession>